<feature type="repeat" description="WD" evidence="1">
    <location>
        <begin position="249"/>
        <end position="279"/>
    </location>
</feature>
<keyword evidence="1" id="KW-0853">WD repeat</keyword>
<dbReference type="OrthoDB" id="64353at2759"/>
<organism evidence="4 5">
    <name type="scientific">Tetrapyrgos nigripes</name>
    <dbReference type="NCBI Taxonomy" id="182062"/>
    <lineage>
        <taxon>Eukaryota</taxon>
        <taxon>Fungi</taxon>
        <taxon>Dikarya</taxon>
        <taxon>Basidiomycota</taxon>
        <taxon>Agaricomycotina</taxon>
        <taxon>Agaricomycetes</taxon>
        <taxon>Agaricomycetidae</taxon>
        <taxon>Agaricales</taxon>
        <taxon>Marasmiineae</taxon>
        <taxon>Marasmiaceae</taxon>
        <taxon>Tetrapyrgos</taxon>
    </lineage>
</organism>
<dbReference type="InterPro" id="IPR036322">
    <property type="entry name" value="WD40_repeat_dom_sf"/>
</dbReference>
<keyword evidence="5" id="KW-1185">Reference proteome</keyword>
<reference evidence="4 5" key="1">
    <citation type="journal article" date="2020" name="ISME J.">
        <title>Uncovering the hidden diversity of litter-decomposition mechanisms in mushroom-forming fungi.</title>
        <authorList>
            <person name="Floudas D."/>
            <person name="Bentzer J."/>
            <person name="Ahren D."/>
            <person name="Johansson T."/>
            <person name="Persson P."/>
            <person name="Tunlid A."/>
        </authorList>
    </citation>
    <scope>NUCLEOTIDE SEQUENCE [LARGE SCALE GENOMIC DNA]</scope>
    <source>
        <strain evidence="4 5">CBS 291.85</strain>
    </source>
</reference>
<comment type="caution">
    <text evidence="4">The sequence shown here is derived from an EMBL/GenBank/DDBJ whole genome shotgun (WGS) entry which is preliminary data.</text>
</comment>
<protein>
    <recommendedName>
        <fullName evidence="3">DUF2415 domain-containing protein</fullName>
    </recommendedName>
</protein>
<feature type="region of interest" description="Disordered" evidence="2">
    <location>
        <begin position="461"/>
        <end position="497"/>
    </location>
</feature>
<accession>A0A8H5BYU7</accession>
<dbReference type="PANTHER" id="PTHR43991">
    <property type="entry name" value="WD REPEAT PROTEIN (AFU_ORTHOLOGUE AFUA_8G05640)-RELATED"/>
    <property type="match status" value="1"/>
</dbReference>
<dbReference type="InterPro" id="IPR015943">
    <property type="entry name" value="WD40/YVTN_repeat-like_dom_sf"/>
</dbReference>
<proteinExistence type="predicted"/>
<dbReference type="SMART" id="SM00320">
    <property type="entry name" value="WD40"/>
    <property type="match status" value="4"/>
</dbReference>
<evidence type="ECO:0000256" key="1">
    <source>
        <dbReference type="PROSITE-ProRule" id="PRU00221"/>
    </source>
</evidence>
<dbReference type="InterPro" id="IPR001680">
    <property type="entry name" value="WD40_rpt"/>
</dbReference>
<feature type="compositionally biased region" description="Low complexity" evidence="2">
    <location>
        <begin position="368"/>
        <end position="393"/>
    </location>
</feature>
<feature type="domain" description="DUF2415" evidence="3">
    <location>
        <begin position="325"/>
        <end position="363"/>
    </location>
</feature>
<gene>
    <name evidence="4" type="ORF">D9758_016880</name>
</gene>
<dbReference type="PANTHER" id="PTHR43991:SF9">
    <property type="entry name" value="DUF2415 DOMAIN-CONTAINING PROTEIN"/>
    <property type="match status" value="1"/>
</dbReference>
<dbReference type="InterPro" id="IPR019417">
    <property type="entry name" value="DUF2415"/>
</dbReference>
<dbReference type="AlphaFoldDB" id="A0A8H5BYU7"/>
<feature type="region of interest" description="Disordered" evidence="2">
    <location>
        <begin position="586"/>
        <end position="649"/>
    </location>
</feature>
<feature type="compositionally biased region" description="Acidic residues" evidence="2">
    <location>
        <begin position="617"/>
        <end position="630"/>
    </location>
</feature>
<evidence type="ECO:0000313" key="4">
    <source>
        <dbReference type="EMBL" id="KAF5331791.1"/>
    </source>
</evidence>
<evidence type="ECO:0000313" key="5">
    <source>
        <dbReference type="Proteomes" id="UP000559256"/>
    </source>
</evidence>
<feature type="region of interest" description="Disordered" evidence="2">
    <location>
        <begin position="368"/>
        <end position="442"/>
    </location>
</feature>
<dbReference type="SUPFAM" id="SSF50978">
    <property type="entry name" value="WD40 repeat-like"/>
    <property type="match status" value="1"/>
</dbReference>
<dbReference type="PROSITE" id="PS50082">
    <property type="entry name" value="WD_REPEATS_2"/>
    <property type="match status" value="1"/>
</dbReference>
<feature type="compositionally biased region" description="Polar residues" evidence="2">
    <location>
        <begin position="461"/>
        <end position="470"/>
    </location>
</feature>
<dbReference type="EMBL" id="JAACJM010000317">
    <property type="protein sequence ID" value="KAF5331791.1"/>
    <property type="molecule type" value="Genomic_DNA"/>
</dbReference>
<dbReference type="Proteomes" id="UP000559256">
    <property type="component" value="Unassembled WGS sequence"/>
</dbReference>
<feature type="compositionally biased region" description="Polar residues" evidence="2">
    <location>
        <begin position="416"/>
        <end position="431"/>
    </location>
</feature>
<dbReference type="Gene3D" id="2.130.10.10">
    <property type="entry name" value="YVTN repeat-like/Quinoprotein amine dehydrogenase"/>
    <property type="match status" value="1"/>
</dbReference>
<evidence type="ECO:0000256" key="2">
    <source>
        <dbReference type="SAM" id="MobiDB-lite"/>
    </source>
</evidence>
<sequence>MTRGLSLLSSTTPTNNTPAQLHISHVQLRDLIICPRERGVVNYVTRRSIVEHNVNTPGSVPRTLVDLDFSPNTLSSLQLDEKGHTLLAAGGQEAELHLSLHNNNSSTSRRTPSWTFYDRLHASINNSVKLTSLNVTRSHESSVEPRIAISNNDCTVKFFDIPISVRGSTISKIKDVGTVSLNAPVNHSSISPDGQTLLSVGDSSKVFLHRISGGSRLTFSPISTPVVPSPENSPHFYSSPTFVGSFSSAFSPDGTKYAVASQEGVVAVWDVRSTKPLKVFQTDKTRYPSANNNWGVTGTGSATGWLSDDPYEWTRGHSRAPGWCVRNVKFGGTGCGKETMIFTEHTSLLHVVDARTFETEEIIRVPPISSSSSTLSSSQSVTSSRSPSSSTTRRPLRNQVLNSRARYYQRPYQRPTSTGSRHVSVSATSHLSSRRDQSQPPVPPYVILALEDTFRISARGNVTTSSSTAPSSYRDLFSSSSSLRSNPPQEPSHDGTDLAEDVFGAFSMPRSGDDDEDSDLVVIPTLGDPEVEDDVRTLLGRHGLQGRSLDMRDGGMINEEDDRMDVDEMDTERSAPEPEMEWDCISSHAPSRTSSPPPPAASSGNRWRMWPAVEPIVPDDDESESEDEDGIGSGFGTGKGQDSHSTLSTDDQDIAGTCFDPSGAYIYVGTTDSVVEWNVRGAEKTWWLDDGNEWC</sequence>
<name>A0A8H5BYU7_9AGAR</name>
<dbReference type="Pfam" id="PF10313">
    <property type="entry name" value="DUF2415"/>
    <property type="match status" value="1"/>
</dbReference>
<evidence type="ECO:0000259" key="3">
    <source>
        <dbReference type="Pfam" id="PF10313"/>
    </source>
</evidence>
<feature type="compositionally biased region" description="Low complexity" evidence="2">
    <location>
        <begin position="471"/>
        <end position="485"/>
    </location>
</feature>
<feature type="compositionally biased region" description="Low complexity" evidence="2">
    <location>
        <begin position="406"/>
        <end position="415"/>
    </location>
</feature>